<dbReference type="PANTHER" id="PTHR37315">
    <property type="entry name" value="UPF0311 PROTEIN BLR7842"/>
    <property type="match status" value="1"/>
</dbReference>
<comment type="similarity">
    <text evidence="1">Belongs to the UPF0311 family.</text>
</comment>
<dbReference type="RefSeq" id="WP_164694192.1">
    <property type="nucleotide sequence ID" value="NZ_JAAIKB010000003.1"/>
</dbReference>
<dbReference type="HAMAP" id="MF_00775">
    <property type="entry name" value="UPF0311"/>
    <property type="match status" value="1"/>
</dbReference>
<reference evidence="2 3" key="1">
    <citation type="submission" date="2020-02" db="EMBL/GenBank/DDBJ databases">
        <authorList>
            <person name="Kim H.M."/>
            <person name="Jeon C.O."/>
        </authorList>
    </citation>
    <scope>NUCLEOTIDE SEQUENCE [LARGE SCALE GENOMIC DNA]</scope>
    <source>
        <strain evidence="2 3">PeD5</strain>
    </source>
</reference>
<keyword evidence="3" id="KW-1185">Reference proteome</keyword>
<organism evidence="2 3">
    <name type="scientific">Falsiroseomonas algicola</name>
    <dbReference type="NCBI Taxonomy" id="2716930"/>
    <lineage>
        <taxon>Bacteria</taxon>
        <taxon>Pseudomonadati</taxon>
        <taxon>Pseudomonadota</taxon>
        <taxon>Alphaproteobacteria</taxon>
        <taxon>Acetobacterales</taxon>
        <taxon>Roseomonadaceae</taxon>
        <taxon>Falsiroseomonas</taxon>
    </lineage>
</organism>
<dbReference type="EMBL" id="JAAIKB010000003">
    <property type="protein sequence ID" value="NGM20288.1"/>
    <property type="molecule type" value="Genomic_DNA"/>
</dbReference>
<reference evidence="2 3" key="2">
    <citation type="submission" date="2020-03" db="EMBL/GenBank/DDBJ databases">
        <title>Roseomonas stagni sp. nov., isolated from pond water in Japan.</title>
        <authorList>
            <person name="Furuhata K."/>
            <person name="Miyamoto H."/>
            <person name="Goto K."/>
        </authorList>
    </citation>
    <scope>NUCLEOTIDE SEQUENCE [LARGE SCALE GENOMIC DNA]</scope>
    <source>
        <strain evidence="2 3">PeD5</strain>
    </source>
</reference>
<evidence type="ECO:0000256" key="1">
    <source>
        <dbReference type="HAMAP-Rule" id="MF_00775"/>
    </source>
</evidence>
<accession>A0A6M1LIX4</accession>
<proteinExistence type="inferred from homology"/>
<dbReference type="Gene3D" id="2.40.160.20">
    <property type="match status" value="1"/>
</dbReference>
<protein>
    <recommendedName>
        <fullName evidence="1">UPF0311 protein G3576_09705</fullName>
    </recommendedName>
</protein>
<gene>
    <name evidence="2" type="ORF">G3576_09705</name>
</gene>
<dbReference type="Pfam" id="PF11578">
    <property type="entry name" value="DUF3237"/>
    <property type="match status" value="1"/>
</dbReference>
<sequence>MSDATPRMELATDFLFRMEIAVAAPQVIGDMPLGDRRIGLITGGRFHGPGLNGVVLPGGADWLLTGNDGATRLDVRATLQADDGQVIGITYQGVRHAPPEVAARMAGGEAVPVGSYYMRTAIRFETGPGPHEWLNRLLAVAVGHRFPDGPIYDVYAVL</sequence>
<dbReference type="AlphaFoldDB" id="A0A6M1LIX4"/>
<dbReference type="Proteomes" id="UP000475385">
    <property type="component" value="Unassembled WGS sequence"/>
</dbReference>
<evidence type="ECO:0000313" key="2">
    <source>
        <dbReference type="EMBL" id="NGM20288.1"/>
    </source>
</evidence>
<comment type="caution">
    <text evidence="2">The sequence shown here is derived from an EMBL/GenBank/DDBJ whole genome shotgun (WGS) entry which is preliminary data.</text>
</comment>
<dbReference type="PANTHER" id="PTHR37315:SF1">
    <property type="entry name" value="UPF0311 PROTEIN BLR7842"/>
    <property type="match status" value="1"/>
</dbReference>
<name>A0A6M1LIX4_9PROT</name>
<evidence type="ECO:0000313" key="3">
    <source>
        <dbReference type="Proteomes" id="UP000475385"/>
    </source>
</evidence>
<dbReference type="InterPro" id="IPR020915">
    <property type="entry name" value="UPF0311"/>
</dbReference>